<dbReference type="AlphaFoldDB" id="A0A1A2XHR9"/>
<evidence type="ECO:0000256" key="1">
    <source>
        <dbReference type="SAM" id="SignalP"/>
    </source>
</evidence>
<comment type="caution">
    <text evidence="2">The sequence shown here is derived from an EMBL/GenBank/DDBJ whole genome shotgun (WGS) entry which is preliminary data.</text>
</comment>
<evidence type="ECO:0008006" key="4">
    <source>
        <dbReference type="Google" id="ProtNLM"/>
    </source>
</evidence>
<protein>
    <recommendedName>
        <fullName evidence="4">DUF732 domain-containing protein</fullName>
    </recommendedName>
</protein>
<keyword evidence="1" id="KW-0732">Signal</keyword>
<sequence>MRKTLTAIALLCLATPWSANAEPSKEDRVKAAFQDAGIPATEHHPAMLAFAVCLQRKAATHDAVVASLRSGDLKTFTKDQVESVVTISEQIWCPATDLK</sequence>
<name>A0A1A2XHR9_MYCSD</name>
<dbReference type="EMBL" id="LZKG01000165">
    <property type="protein sequence ID" value="OBI24753.1"/>
    <property type="molecule type" value="Genomic_DNA"/>
</dbReference>
<accession>A0A1A2XHR9</accession>
<dbReference type="RefSeq" id="WP_082956817.1">
    <property type="nucleotide sequence ID" value="NZ_LZKG01000165.1"/>
</dbReference>
<feature type="chain" id="PRO_5008317735" description="DUF732 domain-containing protein" evidence="1">
    <location>
        <begin position="22"/>
        <end position="99"/>
    </location>
</feature>
<gene>
    <name evidence="2" type="ORF">A5710_10450</name>
</gene>
<feature type="signal peptide" evidence="1">
    <location>
        <begin position="1"/>
        <end position="21"/>
    </location>
</feature>
<dbReference type="Proteomes" id="UP000093943">
    <property type="component" value="Unassembled WGS sequence"/>
</dbReference>
<evidence type="ECO:0000313" key="2">
    <source>
        <dbReference type="EMBL" id="OBI24753.1"/>
    </source>
</evidence>
<evidence type="ECO:0000313" key="3">
    <source>
        <dbReference type="Proteomes" id="UP000093943"/>
    </source>
</evidence>
<proteinExistence type="predicted"/>
<reference evidence="3" key="1">
    <citation type="submission" date="2016-06" db="EMBL/GenBank/DDBJ databases">
        <authorList>
            <person name="Sutton G."/>
            <person name="Brinkac L."/>
            <person name="Sanka R."/>
            <person name="Adams M."/>
            <person name="Lau E."/>
            <person name="Sam S."/>
            <person name="Sreng N."/>
            <person name="Him V."/>
            <person name="Kerleguer A."/>
            <person name="Cheng S."/>
        </authorList>
    </citation>
    <scope>NUCLEOTIDE SEQUENCE [LARGE SCALE GENOMIC DNA]</scope>
    <source>
        <strain evidence="3">E1876</strain>
    </source>
</reference>
<organism evidence="2 3">
    <name type="scientific">Mycolicibacter sinensis (strain JDM601)</name>
    <name type="common">Mycobacterium sinense</name>
    <dbReference type="NCBI Taxonomy" id="875328"/>
    <lineage>
        <taxon>Bacteria</taxon>
        <taxon>Bacillati</taxon>
        <taxon>Actinomycetota</taxon>
        <taxon>Actinomycetes</taxon>
        <taxon>Mycobacteriales</taxon>
        <taxon>Mycobacteriaceae</taxon>
        <taxon>Mycolicibacter</taxon>
    </lineage>
</organism>